<dbReference type="AlphaFoldDB" id="A0ABD2D3B5"/>
<gene>
    <name evidence="1" type="ORF">V1477_000563</name>
</gene>
<reference evidence="1 2" key="1">
    <citation type="journal article" date="2024" name="Ann. Entomol. Soc. Am.">
        <title>Genomic analyses of the southern and eastern yellowjacket wasps (Hymenoptera: Vespidae) reveal evolutionary signatures of social life.</title>
        <authorList>
            <person name="Catto M.A."/>
            <person name="Caine P.B."/>
            <person name="Orr S.E."/>
            <person name="Hunt B.G."/>
            <person name="Goodisman M.A.D."/>
        </authorList>
    </citation>
    <scope>NUCLEOTIDE SEQUENCE [LARGE SCALE GENOMIC DNA]</scope>
    <source>
        <strain evidence="1">232</strain>
        <tissue evidence="1">Head and thorax</tissue>
    </source>
</reference>
<proteinExistence type="predicted"/>
<dbReference type="Proteomes" id="UP001607303">
    <property type="component" value="Unassembled WGS sequence"/>
</dbReference>
<evidence type="ECO:0000313" key="2">
    <source>
        <dbReference type="Proteomes" id="UP001607303"/>
    </source>
</evidence>
<keyword evidence="2" id="KW-1185">Reference proteome</keyword>
<accession>A0ABD2D3B5</accession>
<organism evidence="1 2">
    <name type="scientific">Vespula maculifrons</name>
    <name type="common">Eastern yellow jacket</name>
    <name type="synonym">Wasp</name>
    <dbReference type="NCBI Taxonomy" id="7453"/>
    <lineage>
        <taxon>Eukaryota</taxon>
        <taxon>Metazoa</taxon>
        <taxon>Ecdysozoa</taxon>
        <taxon>Arthropoda</taxon>
        <taxon>Hexapoda</taxon>
        <taxon>Insecta</taxon>
        <taxon>Pterygota</taxon>
        <taxon>Neoptera</taxon>
        <taxon>Endopterygota</taxon>
        <taxon>Hymenoptera</taxon>
        <taxon>Apocrita</taxon>
        <taxon>Aculeata</taxon>
        <taxon>Vespoidea</taxon>
        <taxon>Vespidae</taxon>
        <taxon>Vespinae</taxon>
        <taxon>Vespula</taxon>
    </lineage>
</organism>
<protein>
    <submittedName>
        <fullName evidence="1">Uncharacterized protein</fullName>
    </submittedName>
</protein>
<name>A0ABD2D3B5_VESMC</name>
<dbReference type="EMBL" id="JAYRBN010000007">
    <property type="protein sequence ID" value="KAL2751405.1"/>
    <property type="molecule type" value="Genomic_DNA"/>
</dbReference>
<sequence>MLFTYLHILLLYRNHCKVTKCKNDSTFELRIGIILDQAFVYERLRKKTKWQLTEISTSI</sequence>
<evidence type="ECO:0000313" key="1">
    <source>
        <dbReference type="EMBL" id="KAL2751405.1"/>
    </source>
</evidence>
<comment type="caution">
    <text evidence="1">The sequence shown here is derived from an EMBL/GenBank/DDBJ whole genome shotgun (WGS) entry which is preliminary data.</text>
</comment>